<evidence type="ECO:0000313" key="3">
    <source>
        <dbReference type="EMBL" id="KAJ8881284.1"/>
    </source>
</evidence>
<dbReference type="Gene3D" id="3.20.20.140">
    <property type="entry name" value="Metal-dependent hydrolases"/>
    <property type="match status" value="1"/>
</dbReference>
<gene>
    <name evidence="3" type="ORF">PR048_017762</name>
</gene>
<name>A0ABQ9HAI6_9NEOP</name>
<keyword evidence="4" id="KW-1185">Reference proteome</keyword>
<dbReference type="InterPro" id="IPR024403">
    <property type="entry name" value="DHOase_cat"/>
</dbReference>
<organism evidence="3 4">
    <name type="scientific">Dryococelus australis</name>
    <dbReference type="NCBI Taxonomy" id="614101"/>
    <lineage>
        <taxon>Eukaryota</taxon>
        <taxon>Metazoa</taxon>
        <taxon>Ecdysozoa</taxon>
        <taxon>Arthropoda</taxon>
        <taxon>Hexapoda</taxon>
        <taxon>Insecta</taxon>
        <taxon>Pterygota</taxon>
        <taxon>Neoptera</taxon>
        <taxon>Polyneoptera</taxon>
        <taxon>Phasmatodea</taxon>
        <taxon>Verophasmatodea</taxon>
        <taxon>Anareolatae</taxon>
        <taxon>Phasmatidae</taxon>
        <taxon>Eurycanthinae</taxon>
        <taxon>Dryococelus</taxon>
    </lineage>
</organism>
<proteinExistence type="predicted"/>
<dbReference type="Proteomes" id="UP001159363">
    <property type="component" value="Chromosome 5"/>
</dbReference>
<dbReference type="Pfam" id="PF12890">
    <property type="entry name" value="DHOase"/>
    <property type="match status" value="1"/>
</dbReference>
<accession>A0ABQ9HAI6</accession>
<evidence type="ECO:0000313" key="4">
    <source>
        <dbReference type="Proteomes" id="UP001159363"/>
    </source>
</evidence>
<dbReference type="SUPFAM" id="SSF51556">
    <property type="entry name" value="Metallo-dependent hydrolases"/>
    <property type="match status" value="1"/>
</dbReference>
<evidence type="ECO:0000259" key="2">
    <source>
        <dbReference type="Pfam" id="PF12890"/>
    </source>
</evidence>
<dbReference type="PANTHER" id="PTHR43668:SF2">
    <property type="entry name" value="ALLANTOINASE"/>
    <property type="match status" value="1"/>
</dbReference>
<protein>
    <recommendedName>
        <fullName evidence="2">Dihydroorotase catalytic domain-containing protein</fullName>
    </recommendedName>
</protein>
<dbReference type="PANTHER" id="PTHR43668">
    <property type="entry name" value="ALLANTOINASE"/>
    <property type="match status" value="1"/>
</dbReference>
<dbReference type="EMBL" id="JARBHB010000006">
    <property type="protein sequence ID" value="KAJ8881284.1"/>
    <property type="molecule type" value="Genomic_DNA"/>
</dbReference>
<dbReference type="InterPro" id="IPR032466">
    <property type="entry name" value="Metal_Hydrolase"/>
</dbReference>
<comment type="caution">
    <text evidence="3">The sequence shown here is derived from an EMBL/GenBank/DDBJ whole genome shotgun (WGS) entry which is preliminary data.</text>
</comment>
<keyword evidence="1" id="KW-0665">Pyrimidine biosynthesis</keyword>
<feature type="domain" description="Dihydroorotase catalytic" evidence="2">
    <location>
        <begin position="15"/>
        <end position="63"/>
    </location>
</feature>
<dbReference type="InterPro" id="IPR050138">
    <property type="entry name" value="DHOase/Allantoinase_Hydrolase"/>
</dbReference>
<sequence>MKTHTDCMTSRQLVKLPGFIDVHVHMREPGATHKEDFASGTAAALAGGITMVLAMPNTNPAITDHQTFTLFKEVMNKSCHHCR</sequence>
<reference evidence="3 4" key="1">
    <citation type="submission" date="2023-02" db="EMBL/GenBank/DDBJ databases">
        <title>LHISI_Scaffold_Assembly.</title>
        <authorList>
            <person name="Stuart O.P."/>
            <person name="Cleave R."/>
            <person name="Magrath M.J.L."/>
            <person name="Mikheyev A.S."/>
        </authorList>
    </citation>
    <scope>NUCLEOTIDE SEQUENCE [LARGE SCALE GENOMIC DNA]</scope>
    <source>
        <strain evidence="3">Daus_M_001</strain>
        <tissue evidence="3">Leg muscle</tissue>
    </source>
</reference>
<evidence type="ECO:0000256" key="1">
    <source>
        <dbReference type="ARBA" id="ARBA00022975"/>
    </source>
</evidence>